<evidence type="ECO:0000256" key="2">
    <source>
        <dbReference type="ARBA" id="ARBA00023239"/>
    </source>
</evidence>
<dbReference type="GO" id="GO:0047449">
    <property type="term" value="F:2-dehydro-3-deoxy-L-arabinonate dehydratase activity"/>
    <property type="evidence" value="ECO:0007669"/>
    <property type="project" value="UniProtKB-EC"/>
</dbReference>
<dbReference type="PRINTS" id="PR00146">
    <property type="entry name" value="DHPICSNTHASE"/>
</dbReference>
<dbReference type="GO" id="GO:0008840">
    <property type="term" value="F:4-hydroxy-tetrahydrodipicolinate synthase activity"/>
    <property type="evidence" value="ECO:0007669"/>
    <property type="project" value="TreeGrafter"/>
</dbReference>
<dbReference type="AlphaFoldDB" id="A0A143PLF5"/>
<dbReference type="Gene3D" id="3.20.20.70">
    <property type="entry name" value="Aldolase class I"/>
    <property type="match status" value="1"/>
</dbReference>
<dbReference type="GO" id="GO:0005829">
    <property type="term" value="C:cytosol"/>
    <property type="evidence" value="ECO:0007669"/>
    <property type="project" value="TreeGrafter"/>
</dbReference>
<reference evidence="6" key="2">
    <citation type="submission" date="2016-04" db="EMBL/GenBank/DDBJ databases">
        <title>First Complete Genome Sequence of a Subdivision 6 Acidobacterium.</title>
        <authorList>
            <person name="Huang S."/>
            <person name="Vieira S."/>
            <person name="Bunk B."/>
            <person name="Riedel T."/>
            <person name="Sproeer C."/>
            <person name="Overmann J."/>
        </authorList>
    </citation>
    <scope>NUCLEOTIDE SEQUENCE [LARGE SCALE GENOMIC DNA]</scope>
    <source>
        <strain evidence="6">DSM 100886 HEG_-6_39</strain>
    </source>
</reference>
<dbReference type="EMBL" id="CP015136">
    <property type="protein sequence ID" value="AMY09422.1"/>
    <property type="molecule type" value="Genomic_DNA"/>
</dbReference>
<evidence type="ECO:0000313" key="6">
    <source>
        <dbReference type="Proteomes" id="UP000076079"/>
    </source>
</evidence>
<dbReference type="InterPro" id="IPR002220">
    <property type="entry name" value="DapA-like"/>
</dbReference>
<dbReference type="EC" id="4.2.1.43" evidence="5"/>
<dbReference type="KEGG" id="abac:LuPra_02639"/>
<reference evidence="5 6" key="1">
    <citation type="journal article" date="2016" name="Genome Announc.">
        <title>First Complete Genome Sequence of a Subdivision 6 Acidobacterium Strain.</title>
        <authorList>
            <person name="Huang S."/>
            <person name="Vieira S."/>
            <person name="Bunk B."/>
            <person name="Riedel T."/>
            <person name="Sproer C."/>
            <person name="Overmann J."/>
        </authorList>
    </citation>
    <scope>NUCLEOTIDE SEQUENCE [LARGE SCALE GENOMIC DNA]</scope>
    <source>
        <strain evidence="6">DSM 100886 HEG_-6_39</strain>
    </source>
</reference>
<accession>A0A143PLF5</accession>
<keyword evidence="6" id="KW-1185">Reference proteome</keyword>
<evidence type="ECO:0000256" key="4">
    <source>
        <dbReference type="PIRSR" id="PIRSR001365-2"/>
    </source>
</evidence>
<dbReference type="Proteomes" id="UP000076079">
    <property type="component" value="Chromosome"/>
</dbReference>
<evidence type="ECO:0000313" key="5">
    <source>
        <dbReference type="EMBL" id="AMY09422.1"/>
    </source>
</evidence>
<evidence type="ECO:0000256" key="1">
    <source>
        <dbReference type="ARBA" id="ARBA00007592"/>
    </source>
</evidence>
<dbReference type="PIRSF" id="PIRSF001365">
    <property type="entry name" value="DHDPS"/>
    <property type="match status" value="1"/>
</dbReference>
<organism evidence="5 6">
    <name type="scientific">Luteitalea pratensis</name>
    <dbReference type="NCBI Taxonomy" id="1855912"/>
    <lineage>
        <taxon>Bacteria</taxon>
        <taxon>Pseudomonadati</taxon>
        <taxon>Acidobacteriota</taxon>
        <taxon>Vicinamibacteria</taxon>
        <taxon>Vicinamibacterales</taxon>
        <taxon>Vicinamibacteraceae</taxon>
        <taxon>Luteitalea</taxon>
    </lineage>
</organism>
<dbReference type="CDD" id="cd00408">
    <property type="entry name" value="DHDPS-like"/>
    <property type="match status" value="1"/>
</dbReference>
<dbReference type="PANTHER" id="PTHR12128">
    <property type="entry name" value="DIHYDRODIPICOLINATE SYNTHASE"/>
    <property type="match status" value="1"/>
</dbReference>
<dbReference type="OrthoDB" id="9771791at2"/>
<dbReference type="STRING" id="1855912.LuPra_02639"/>
<keyword evidence="2 3" id="KW-0456">Lyase</keyword>
<sequence length="306" mass="33362">MTNFAGIFPIVNTTFRDDGSLDLESQTRLVRFLLDSGAHGLGLFGTASEGYTLSSDERLQLMRLILKEVDGRVPVIVSTGHTGTDVAVALSRQAEAEGADALMILPPYFLKPDADGVFEYFRAIDQAVGIPIMVQDAPLMTQVAIGPALLARMARELEHLRYAKIEAPPTAPKITEVRRAAGDDLVLFGGLNGQFLFEELGRGARGTMPGSDLTAVFARLWHSWQAGRHDEARAEFARHLPLIRYELQPGLGVSAMKQNLCEWGIVATTRVRHPTRTLDEIGCEELAALRRTLDLAGVRPPAPPAV</sequence>
<proteinExistence type="inferred from homology"/>
<dbReference type="Pfam" id="PF00701">
    <property type="entry name" value="DHDPS"/>
    <property type="match status" value="1"/>
</dbReference>
<dbReference type="SUPFAM" id="SSF51569">
    <property type="entry name" value="Aldolase"/>
    <property type="match status" value="1"/>
</dbReference>
<dbReference type="RefSeq" id="WP_110171169.1">
    <property type="nucleotide sequence ID" value="NZ_CP015136.1"/>
</dbReference>
<dbReference type="PANTHER" id="PTHR12128:SF66">
    <property type="entry name" value="4-HYDROXY-2-OXOGLUTARATE ALDOLASE, MITOCHONDRIAL"/>
    <property type="match status" value="1"/>
</dbReference>
<evidence type="ECO:0000256" key="3">
    <source>
        <dbReference type="PIRNR" id="PIRNR001365"/>
    </source>
</evidence>
<dbReference type="PATRIC" id="fig|1813736.3.peg.2788"/>
<comment type="similarity">
    <text evidence="1 3">Belongs to the DapA family.</text>
</comment>
<protein>
    <submittedName>
        <fullName evidence="5">L-2-keto-3-deoxyarabonate dehydratase</fullName>
        <ecNumber evidence="5">4.2.1.43</ecNumber>
    </submittedName>
</protein>
<gene>
    <name evidence="5" type="primary">araD_1</name>
    <name evidence="5" type="ORF">LuPra_02639</name>
</gene>
<dbReference type="SMART" id="SM01130">
    <property type="entry name" value="DHDPS"/>
    <property type="match status" value="1"/>
</dbReference>
<feature type="binding site" evidence="4">
    <location>
        <position position="208"/>
    </location>
    <ligand>
        <name>pyruvate</name>
        <dbReference type="ChEBI" id="CHEBI:15361"/>
    </ligand>
</feature>
<name>A0A143PLF5_LUTPR</name>
<dbReference type="InterPro" id="IPR013785">
    <property type="entry name" value="Aldolase_TIM"/>
</dbReference>